<dbReference type="GO" id="GO:0005902">
    <property type="term" value="C:microvillus"/>
    <property type="evidence" value="ECO:0007669"/>
    <property type="project" value="TreeGrafter"/>
</dbReference>
<dbReference type="EMBL" id="CASHTH010000446">
    <property type="protein sequence ID" value="CAI8001641.1"/>
    <property type="molecule type" value="Genomic_DNA"/>
</dbReference>
<keyword evidence="4" id="KW-0518">Myosin</keyword>
<feature type="domain" description="Myosin motor" evidence="5">
    <location>
        <begin position="1"/>
        <end position="138"/>
    </location>
</feature>
<evidence type="ECO:0000259" key="5">
    <source>
        <dbReference type="PROSITE" id="PS51456"/>
    </source>
</evidence>
<dbReference type="Proteomes" id="UP001174909">
    <property type="component" value="Unassembled WGS sequence"/>
</dbReference>
<keyword evidence="4" id="KW-0505">Motor protein</keyword>
<protein>
    <submittedName>
        <fullName evidence="6">Unconventional myosin-Id</fullName>
    </submittedName>
</protein>
<comment type="caution">
    <text evidence="4">Lacks conserved residue(s) required for the propagation of feature annotation.</text>
</comment>
<dbReference type="InterPro" id="IPR027417">
    <property type="entry name" value="P-loop_NTPase"/>
</dbReference>
<dbReference type="PANTHER" id="PTHR13140:SF713">
    <property type="entry name" value="UNCONVENTIONAL MYOSIN ID"/>
    <property type="match status" value="1"/>
</dbReference>
<dbReference type="PROSITE" id="PS51456">
    <property type="entry name" value="MYOSIN_MOTOR"/>
    <property type="match status" value="1"/>
</dbReference>
<organism evidence="6 7">
    <name type="scientific">Geodia barretti</name>
    <name type="common">Barrett's horny sponge</name>
    <dbReference type="NCBI Taxonomy" id="519541"/>
    <lineage>
        <taxon>Eukaryota</taxon>
        <taxon>Metazoa</taxon>
        <taxon>Porifera</taxon>
        <taxon>Demospongiae</taxon>
        <taxon>Heteroscleromorpha</taxon>
        <taxon>Tetractinellida</taxon>
        <taxon>Astrophorina</taxon>
        <taxon>Geodiidae</taxon>
        <taxon>Geodia</taxon>
    </lineage>
</organism>
<dbReference type="GO" id="GO:0005886">
    <property type="term" value="C:plasma membrane"/>
    <property type="evidence" value="ECO:0007669"/>
    <property type="project" value="TreeGrafter"/>
</dbReference>
<dbReference type="Pfam" id="PF00063">
    <property type="entry name" value="Myosin_head"/>
    <property type="match status" value="1"/>
</dbReference>
<dbReference type="GO" id="GO:0016459">
    <property type="term" value="C:myosin complex"/>
    <property type="evidence" value="ECO:0007669"/>
    <property type="project" value="UniProtKB-KW"/>
</dbReference>
<dbReference type="GO" id="GO:0030048">
    <property type="term" value="P:actin filament-based movement"/>
    <property type="evidence" value="ECO:0007669"/>
    <property type="project" value="TreeGrafter"/>
</dbReference>
<proteinExistence type="inferred from homology"/>
<dbReference type="GO" id="GO:0005524">
    <property type="term" value="F:ATP binding"/>
    <property type="evidence" value="ECO:0007669"/>
    <property type="project" value="UniProtKB-KW"/>
</dbReference>
<dbReference type="SUPFAM" id="SSF52540">
    <property type="entry name" value="P-loop containing nucleoside triphosphate hydrolases"/>
    <property type="match status" value="1"/>
</dbReference>
<dbReference type="InterPro" id="IPR001609">
    <property type="entry name" value="Myosin_head_motor_dom-like"/>
</dbReference>
<dbReference type="GO" id="GO:0007015">
    <property type="term" value="P:actin filament organization"/>
    <property type="evidence" value="ECO:0007669"/>
    <property type="project" value="TreeGrafter"/>
</dbReference>
<keyword evidence="1" id="KW-0547">Nucleotide-binding</keyword>
<keyword evidence="7" id="KW-1185">Reference proteome</keyword>
<evidence type="ECO:0000313" key="6">
    <source>
        <dbReference type="EMBL" id="CAI8001641.1"/>
    </source>
</evidence>
<sequence length="138" mass="16038">MREGIEWVQIDYFNNRVICDLVEAPRTGIIALLDEACFLVGTVTDMHFLTAMDEKFKGHDHYSSRQVDLQAKDLERDRDFVVRHYAGDVVYIVTGFIDKNKDPIYQDFKRLLYNSDHKLLKAMWPEGAQALTEVTKIP</sequence>
<evidence type="ECO:0000256" key="4">
    <source>
        <dbReference type="PROSITE-ProRule" id="PRU00782"/>
    </source>
</evidence>
<evidence type="ECO:0000256" key="1">
    <source>
        <dbReference type="ARBA" id="ARBA00022741"/>
    </source>
</evidence>
<accession>A0AA35R3N3</accession>
<comment type="similarity">
    <text evidence="4">Belongs to the TRAFAC class myosin-kinesin ATPase superfamily. Myosin family.</text>
</comment>
<keyword evidence="3 4" id="KW-0009">Actin-binding</keyword>
<dbReference type="Gene3D" id="1.20.58.530">
    <property type="match status" value="1"/>
</dbReference>
<dbReference type="AlphaFoldDB" id="A0AA35R3N3"/>
<dbReference type="GO" id="GO:0005737">
    <property type="term" value="C:cytoplasm"/>
    <property type="evidence" value="ECO:0007669"/>
    <property type="project" value="TreeGrafter"/>
</dbReference>
<keyword evidence="2" id="KW-0067">ATP-binding</keyword>
<dbReference type="GO" id="GO:0006897">
    <property type="term" value="P:endocytosis"/>
    <property type="evidence" value="ECO:0007669"/>
    <property type="project" value="TreeGrafter"/>
</dbReference>
<dbReference type="PANTHER" id="PTHR13140">
    <property type="entry name" value="MYOSIN"/>
    <property type="match status" value="1"/>
</dbReference>
<evidence type="ECO:0000313" key="7">
    <source>
        <dbReference type="Proteomes" id="UP001174909"/>
    </source>
</evidence>
<evidence type="ECO:0000256" key="2">
    <source>
        <dbReference type="ARBA" id="ARBA00022840"/>
    </source>
</evidence>
<dbReference type="GO" id="GO:0051015">
    <property type="term" value="F:actin filament binding"/>
    <property type="evidence" value="ECO:0007669"/>
    <property type="project" value="TreeGrafter"/>
</dbReference>
<feature type="non-terminal residue" evidence="6">
    <location>
        <position position="138"/>
    </location>
</feature>
<dbReference type="GO" id="GO:0000146">
    <property type="term" value="F:microfilament motor activity"/>
    <property type="evidence" value="ECO:0007669"/>
    <property type="project" value="TreeGrafter"/>
</dbReference>
<evidence type="ECO:0000256" key="3">
    <source>
        <dbReference type="ARBA" id="ARBA00023203"/>
    </source>
</evidence>
<reference evidence="6" key="1">
    <citation type="submission" date="2023-03" db="EMBL/GenBank/DDBJ databases">
        <authorList>
            <person name="Steffen K."/>
            <person name="Cardenas P."/>
        </authorList>
    </citation>
    <scope>NUCLEOTIDE SEQUENCE</scope>
</reference>
<comment type="caution">
    <text evidence="6">The sequence shown here is derived from an EMBL/GenBank/DDBJ whole genome shotgun (WGS) entry which is preliminary data.</text>
</comment>
<name>A0AA35R3N3_GEOBA</name>
<gene>
    <name evidence="6" type="ORF">GBAR_LOCUS3235</name>
</gene>